<name>I4GAU3_MICAE</name>
<comment type="caution">
    <text evidence="2">The sequence shown here is derived from an EMBL/GenBank/DDBJ whole genome shotgun (WGS) entry which is preliminary data.</text>
</comment>
<gene>
    <name evidence="2" type="ORF">MICAC_6470001</name>
</gene>
<protein>
    <submittedName>
        <fullName evidence="2">Quinoprotein</fullName>
    </submittedName>
</protein>
<dbReference type="AlphaFoldDB" id="I4GAU3"/>
<accession>I4GAU3</accession>
<reference evidence="2 3" key="1">
    <citation type="submission" date="2012-04" db="EMBL/GenBank/DDBJ databases">
        <authorList>
            <person name="Genoscope - CEA"/>
        </authorList>
    </citation>
    <scope>NUCLEOTIDE SEQUENCE [LARGE SCALE GENOMIC DNA]</scope>
    <source>
        <strain evidence="2 3">9443</strain>
    </source>
</reference>
<dbReference type="HOGENOM" id="CLU_1530811_0_0_3"/>
<keyword evidence="1" id="KW-0732">Signal</keyword>
<dbReference type="PANTHER" id="PTHR36220:SF1">
    <property type="entry name" value="GAMMA TUBULIN COMPLEX COMPONENT C-TERMINAL DOMAIN-CONTAINING PROTEIN"/>
    <property type="match status" value="1"/>
</dbReference>
<dbReference type="Pfam" id="PF14312">
    <property type="entry name" value="FG-GAP_2"/>
    <property type="match status" value="3"/>
</dbReference>
<dbReference type="SUPFAM" id="SSF50965">
    <property type="entry name" value="Galactose oxidase, central domain"/>
    <property type="match status" value="1"/>
</dbReference>
<dbReference type="InterPro" id="IPR011043">
    <property type="entry name" value="Gal_Oxase/kelch_b-propeller"/>
</dbReference>
<organism evidence="2 3">
    <name type="scientific">Microcystis aeruginosa PCC 9443</name>
    <dbReference type="NCBI Taxonomy" id="1160281"/>
    <lineage>
        <taxon>Bacteria</taxon>
        <taxon>Bacillati</taxon>
        <taxon>Cyanobacteriota</taxon>
        <taxon>Cyanophyceae</taxon>
        <taxon>Oscillatoriophycideae</taxon>
        <taxon>Chroococcales</taxon>
        <taxon>Microcystaceae</taxon>
        <taxon>Microcystis</taxon>
    </lineage>
</organism>
<sequence>MSLSGTLALIGAYQDDTGASNAGSAYLFDTTTGNLLQTFNNPSPQFSDQFGKSVSLSGTLALIGTPADSTGASGAGSAYLFDTTTGNLLQTFNNPSPQLSDNFGNSVSLSGTLALIGAPSDNTGATKAGSAYLYQGSEPVPQTVPEPSFTILGAGVVLGALPVLKKGKKTKDKDA</sequence>
<dbReference type="InterPro" id="IPR028994">
    <property type="entry name" value="Integrin_alpha_N"/>
</dbReference>
<proteinExistence type="predicted"/>
<dbReference type="EMBL" id="CAIJ01000609">
    <property type="protein sequence ID" value="CCI05054.1"/>
    <property type="molecule type" value="Genomic_DNA"/>
</dbReference>
<evidence type="ECO:0000313" key="2">
    <source>
        <dbReference type="EMBL" id="CCI05054.1"/>
    </source>
</evidence>
<dbReference type="InterPro" id="IPR013517">
    <property type="entry name" value="FG-GAP"/>
</dbReference>
<dbReference type="PANTHER" id="PTHR36220">
    <property type="entry name" value="UNNAMED PRODUCT"/>
    <property type="match status" value="1"/>
</dbReference>
<evidence type="ECO:0000256" key="1">
    <source>
        <dbReference type="ARBA" id="ARBA00022729"/>
    </source>
</evidence>
<evidence type="ECO:0000313" key="3">
    <source>
        <dbReference type="Proteomes" id="UP000003480"/>
    </source>
</evidence>
<dbReference type="Proteomes" id="UP000003480">
    <property type="component" value="Unassembled WGS sequence"/>
</dbReference>
<dbReference type="Gene3D" id="2.130.10.130">
    <property type="entry name" value="Integrin alpha, N-terminal"/>
    <property type="match status" value="1"/>
</dbReference>